<evidence type="ECO:0000256" key="17">
    <source>
        <dbReference type="ARBA" id="ARBA00025153"/>
    </source>
</evidence>
<dbReference type="Gene3D" id="3.40.1190.20">
    <property type="match status" value="1"/>
</dbReference>
<dbReference type="GO" id="GO:0052856">
    <property type="term" value="F:NAD(P)HX epimerase activity"/>
    <property type="evidence" value="ECO:0007669"/>
    <property type="project" value="UniProtKB-EC"/>
</dbReference>
<dbReference type="InterPro" id="IPR029056">
    <property type="entry name" value="Ribokinase-like"/>
</dbReference>
<dbReference type="HAMAP" id="MF_01965">
    <property type="entry name" value="NADHX_dehydratase"/>
    <property type="match status" value="1"/>
</dbReference>
<dbReference type="InterPro" id="IPR036652">
    <property type="entry name" value="YjeF_N_dom_sf"/>
</dbReference>
<dbReference type="PANTHER" id="PTHR12592">
    <property type="entry name" value="ATP-DEPENDENT (S)-NAD(P)H-HYDRATE DEHYDRATASE FAMILY MEMBER"/>
    <property type="match status" value="1"/>
</dbReference>
<dbReference type="SUPFAM" id="SSF64153">
    <property type="entry name" value="YjeF N-terminal domain-like"/>
    <property type="match status" value="1"/>
</dbReference>
<comment type="similarity">
    <text evidence="5">In the C-terminal section; belongs to the NnrD/CARKD family.</text>
</comment>
<dbReference type="GO" id="GO:0005524">
    <property type="term" value="F:ATP binding"/>
    <property type="evidence" value="ECO:0007669"/>
    <property type="project" value="UniProtKB-KW"/>
</dbReference>
<dbReference type="InterPro" id="IPR030677">
    <property type="entry name" value="Nnr"/>
</dbReference>
<dbReference type="InterPro" id="IPR000631">
    <property type="entry name" value="CARKD"/>
</dbReference>
<evidence type="ECO:0000256" key="4">
    <source>
        <dbReference type="ARBA" id="ARBA00006001"/>
    </source>
</evidence>
<evidence type="ECO:0000256" key="18">
    <source>
        <dbReference type="ARBA" id="ARBA00032624"/>
    </source>
</evidence>
<comment type="catalytic activity">
    <reaction evidence="20">
        <text>(6S)-NADPHX + ADP = AMP + phosphate + NADPH + H(+)</text>
        <dbReference type="Rhea" id="RHEA:32235"/>
        <dbReference type="ChEBI" id="CHEBI:15378"/>
        <dbReference type="ChEBI" id="CHEBI:43474"/>
        <dbReference type="ChEBI" id="CHEBI:57783"/>
        <dbReference type="ChEBI" id="CHEBI:64076"/>
        <dbReference type="ChEBI" id="CHEBI:456215"/>
        <dbReference type="ChEBI" id="CHEBI:456216"/>
        <dbReference type="EC" id="4.2.1.136"/>
    </reaction>
</comment>
<proteinExistence type="inferred from homology"/>
<dbReference type="GO" id="GO:0052855">
    <property type="term" value="F:ADP-dependent NAD(P)H-hydrate dehydratase activity"/>
    <property type="evidence" value="ECO:0007669"/>
    <property type="project" value="UniProtKB-EC"/>
</dbReference>
<dbReference type="PROSITE" id="PS01049">
    <property type="entry name" value="YJEF_C_1"/>
    <property type="match status" value="1"/>
</dbReference>
<dbReference type="GO" id="GO:0110051">
    <property type="term" value="P:metabolite repair"/>
    <property type="evidence" value="ECO:0007669"/>
    <property type="project" value="TreeGrafter"/>
</dbReference>
<dbReference type="InterPro" id="IPR004443">
    <property type="entry name" value="YjeF_N_dom"/>
</dbReference>
<keyword evidence="9" id="KW-0547">Nucleotide-binding</keyword>
<dbReference type="PROSITE" id="PS51383">
    <property type="entry name" value="YJEF_C_3"/>
    <property type="match status" value="1"/>
</dbReference>
<dbReference type="EC" id="5.1.99.6" evidence="6"/>
<evidence type="ECO:0000256" key="13">
    <source>
        <dbReference type="ARBA" id="ARBA00023027"/>
    </source>
</evidence>
<evidence type="ECO:0000256" key="11">
    <source>
        <dbReference type="ARBA" id="ARBA00022857"/>
    </source>
</evidence>
<dbReference type="SUPFAM" id="SSF53613">
    <property type="entry name" value="Ribokinase-like"/>
    <property type="match status" value="1"/>
</dbReference>
<evidence type="ECO:0000256" key="20">
    <source>
        <dbReference type="ARBA" id="ARBA00049209"/>
    </source>
</evidence>
<dbReference type="EC" id="4.2.1.136" evidence="7"/>
<feature type="domain" description="YjeF N-terminal" evidence="22">
    <location>
        <begin position="10"/>
        <end position="220"/>
    </location>
</feature>
<evidence type="ECO:0000256" key="14">
    <source>
        <dbReference type="ARBA" id="ARBA00023235"/>
    </source>
</evidence>
<protein>
    <recommendedName>
        <fullName evidence="18">Nicotinamide nucleotide repair protein</fullName>
        <ecNumber evidence="7">4.2.1.136</ecNumber>
        <ecNumber evidence="6">5.1.99.6</ecNumber>
    </recommendedName>
</protein>
<evidence type="ECO:0000313" key="23">
    <source>
        <dbReference type="EMBL" id="CAB4923546.1"/>
    </source>
</evidence>
<evidence type="ECO:0000259" key="21">
    <source>
        <dbReference type="PROSITE" id="PS51383"/>
    </source>
</evidence>
<evidence type="ECO:0000256" key="1">
    <source>
        <dbReference type="ARBA" id="ARBA00000013"/>
    </source>
</evidence>
<dbReference type="PROSITE" id="PS51385">
    <property type="entry name" value="YJEF_N"/>
    <property type="match status" value="1"/>
</dbReference>
<comment type="cofactor">
    <cofactor evidence="3">
        <name>K(+)</name>
        <dbReference type="ChEBI" id="CHEBI:29103"/>
    </cofactor>
</comment>
<feature type="domain" description="YjeF C-terminal" evidence="21">
    <location>
        <begin position="227"/>
        <end position="505"/>
    </location>
</feature>
<dbReference type="Gene3D" id="3.40.50.10260">
    <property type="entry name" value="YjeF N-terminal domain"/>
    <property type="match status" value="1"/>
</dbReference>
<keyword evidence="10" id="KW-0067">ATP-binding</keyword>
<organism evidence="23">
    <name type="scientific">freshwater metagenome</name>
    <dbReference type="NCBI Taxonomy" id="449393"/>
    <lineage>
        <taxon>unclassified sequences</taxon>
        <taxon>metagenomes</taxon>
        <taxon>ecological metagenomes</taxon>
    </lineage>
</organism>
<evidence type="ECO:0000256" key="16">
    <source>
        <dbReference type="ARBA" id="ARBA00023268"/>
    </source>
</evidence>
<dbReference type="GO" id="GO:0046872">
    <property type="term" value="F:metal ion binding"/>
    <property type="evidence" value="ECO:0007669"/>
    <property type="project" value="UniProtKB-KW"/>
</dbReference>
<comment type="similarity">
    <text evidence="4">In the N-terminal section; belongs to the NnrE/AIBP family.</text>
</comment>
<comment type="function">
    <text evidence="17">Bifunctional enzyme that catalyzes the epimerization of the S- and R-forms of NAD(P)HX and the dehydration of the S-form of NAD(P)HX at the expense of ADP, which is converted to AMP. This allows the repair of both epimers of NAD(P)HX, a damaged form of NAD(P)H that is a result of enzymatic or heat-dependent hydration.</text>
</comment>
<dbReference type="InterPro" id="IPR017953">
    <property type="entry name" value="Carbohydrate_kinase_pred_CS"/>
</dbReference>
<comment type="catalytic activity">
    <reaction evidence="19">
        <text>(6S)-NADHX + ADP = AMP + phosphate + NADH + H(+)</text>
        <dbReference type="Rhea" id="RHEA:32223"/>
        <dbReference type="ChEBI" id="CHEBI:15378"/>
        <dbReference type="ChEBI" id="CHEBI:43474"/>
        <dbReference type="ChEBI" id="CHEBI:57945"/>
        <dbReference type="ChEBI" id="CHEBI:64074"/>
        <dbReference type="ChEBI" id="CHEBI:456215"/>
        <dbReference type="ChEBI" id="CHEBI:456216"/>
        <dbReference type="EC" id="4.2.1.136"/>
    </reaction>
</comment>
<sequence length="510" mass="51335">MRAAYDVASVRVAESALMQELPEGTLMQRASFGLARTCAALLTNVEHGVVGARIVLLVGSDNNGGDALYAGAFLARRGAQVTALLLSDHSHDGGVVALRMAGGHVRSVTGADDVGAVEVISHAALVMDGIVGIGGSGSLHGAAIALVHAARDSGSLLVAVDVPSGVDSDTGLIADPDACVFADVTVTFGCLKQGLVVSPGREAAGAVVEVDIGLDDYLPAYGVALLDDLDIASALPEPQGADYKYSRGIVGIMAGSARYRGAAMLCVGGARQGGAGKVHFADRGDGVATVVVQHFWDVTASDASADDREFEAWVIGPGLGNDEDSVSRVRELLAMEVPVVFDADALRVISGHADVRDALSARGRRGEVSVLTPHVGEFRALGFGDALSLGRLGAAKLAARELGAIVVLKGPGTIIAAPDGTTFVDSFGGAELGTAGTGDILAGLAGSMLASAQARGEITDSGEAARIVAAAVGAHGAAGALAASDGRPVTAMDVVDALPDAIALLRRVME</sequence>
<dbReference type="CDD" id="cd01171">
    <property type="entry name" value="YXKO-related"/>
    <property type="match status" value="1"/>
</dbReference>
<keyword evidence="13" id="KW-0520">NAD</keyword>
<evidence type="ECO:0000256" key="8">
    <source>
        <dbReference type="ARBA" id="ARBA00022723"/>
    </source>
</evidence>
<dbReference type="Pfam" id="PF03853">
    <property type="entry name" value="YjeF_N"/>
    <property type="match status" value="1"/>
</dbReference>
<evidence type="ECO:0000256" key="2">
    <source>
        <dbReference type="ARBA" id="ARBA00000909"/>
    </source>
</evidence>
<dbReference type="EMBL" id="CAFBMR010000080">
    <property type="protein sequence ID" value="CAB4923546.1"/>
    <property type="molecule type" value="Genomic_DNA"/>
</dbReference>
<evidence type="ECO:0000256" key="6">
    <source>
        <dbReference type="ARBA" id="ARBA00012228"/>
    </source>
</evidence>
<dbReference type="PANTHER" id="PTHR12592:SF0">
    <property type="entry name" value="ATP-DEPENDENT (S)-NAD(P)H-HYDRATE DEHYDRATASE"/>
    <property type="match status" value="1"/>
</dbReference>
<keyword evidence="15" id="KW-0456">Lyase</keyword>
<evidence type="ECO:0000256" key="7">
    <source>
        <dbReference type="ARBA" id="ARBA00013129"/>
    </source>
</evidence>
<keyword evidence="14" id="KW-0413">Isomerase</keyword>
<keyword evidence="12" id="KW-0630">Potassium</keyword>
<keyword evidence="16" id="KW-0511">Multifunctional enzyme</keyword>
<evidence type="ECO:0000256" key="19">
    <source>
        <dbReference type="ARBA" id="ARBA00048238"/>
    </source>
</evidence>
<dbReference type="Pfam" id="PF01256">
    <property type="entry name" value="Carb_kinase"/>
    <property type="match status" value="1"/>
</dbReference>
<keyword evidence="8" id="KW-0479">Metal-binding</keyword>
<evidence type="ECO:0000256" key="5">
    <source>
        <dbReference type="ARBA" id="ARBA00009524"/>
    </source>
</evidence>
<dbReference type="NCBIfam" id="TIGR00196">
    <property type="entry name" value="yjeF_cterm"/>
    <property type="match status" value="1"/>
</dbReference>
<evidence type="ECO:0000256" key="3">
    <source>
        <dbReference type="ARBA" id="ARBA00001958"/>
    </source>
</evidence>
<dbReference type="HAMAP" id="MF_01966">
    <property type="entry name" value="NADHX_epimerase"/>
    <property type="match status" value="1"/>
</dbReference>
<reference evidence="23" key="1">
    <citation type="submission" date="2020-05" db="EMBL/GenBank/DDBJ databases">
        <authorList>
            <person name="Chiriac C."/>
            <person name="Salcher M."/>
            <person name="Ghai R."/>
            <person name="Kavagutti S V."/>
        </authorList>
    </citation>
    <scope>NUCLEOTIDE SEQUENCE</scope>
</reference>
<accession>A0A6J7HWK2</accession>
<evidence type="ECO:0000256" key="9">
    <source>
        <dbReference type="ARBA" id="ARBA00022741"/>
    </source>
</evidence>
<evidence type="ECO:0000256" key="12">
    <source>
        <dbReference type="ARBA" id="ARBA00022958"/>
    </source>
</evidence>
<keyword evidence="11" id="KW-0521">NADP</keyword>
<dbReference type="AlphaFoldDB" id="A0A6J7HWK2"/>
<evidence type="ECO:0000259" key="22">
    <source>
        <dbReference type="PROSITE" id="PS51385"/>
    </source>
</evidence>
<comment type="catalytic activity">
    <reaction evidence="2">
        <text>(6R)-NADPHX = (6S)-NADPHX</text>
        <dbReference type="Rhea" id="RHEA:32227"/>
        <dbReference type="ChEBI" id="CHEBI:64076"/>
        <dbReference type="ChEBI" id="CHEBI:64077"/>
        <dbReference type="EC" id="5.1.99.6"/>
    </reaction>
</comment>
<gene>
    <name evidence="23" type="ORF">UFOPK3610_01550</name>
</gene>
<evidence type="ECO:0000256" key="15">
    <source>
        <dbReference type="ARBA" id="ARBA00023239"/>
    </source>
</evidence>
<comment type="catalytic activity">
    <reaction evidence="1">
        <text>(6R)-NADHX = (6S)-NADHX</text>
        <dbReference type="Rhea" id="RHEA:32215"/>
        <dbReference type="ChEBI" id="CHEBI:64074"/>
        <dbReference type="ChEBI" id="CHEBI:64075"/>
        <dbReference type="EC" id="5.1.99.6"/>
    </reaction>
</comment>
<name>A0A6J7HWK2_9ZZZZ</name>
<evidence type="ECO:0000256" key="10">
    <source>
        <dbReference type="ARBA" id="ARBA00022840"/>
    </source>
</evidence>
<dbReference type="PIRSF" id="PIRSF017184">
    <property type="entry name" value="Nnr"/>
    <property type="match status" value="1"/>
</dbReference>